<accession>K1RK69</accession>
<evidence type="ECO:0000256" key="2">
    <source>
        <dbReference type="ARBA" id="ARBA00023242"/>
    </source>
</evidence>
<proteinExistence type="predicted"/>
<dbReference type="EMBL" id="JH816714">
    <property type="protein sequence ID" value="EKC34631.1"/>
    <property type="molecule type" value="Genomic_DNA"/>
</dbReference>
<reference evidence="4" key="1">
    <citation type="journal article" date="2012" name="Nature">
        <title>The oyster genome reveals stress adaptation and complexity of shell formation.</title>
        <authorList>
            <person name="Zhang G."/>
            <person name="Fang X."/>
            <person name="Guo X."/>
            <person name="Li L."/>
            <person name="Luo R."/>
            <person name="Xu F."/>
            <person name="Yang P."/>
            <person name="Zhang L."/>
            <person name="Wang X."/>
            <person name="Qi H."/>
            <person name="Xiong Z."/>
            <person name="Que H."/>
            <person name="Xie Y."/>
            <person name="Holland P.W."/>
            <person name="Paps J."/>
            <person name="Zhu Y."/>
            <person name="Wu F."/>
            <person name="Chen Y."/>
            <person name="Wang J."/>
            <person name="Peng C."/>
            <person name="Meng J."/>
            <person name="Yang L."/>
            <person name="Liu J."/>
            <person name="Wen B."/>
            <person name="Zhang N."/>
            <person name="Huang Z."/>
            <person name="Zhu Q."/>
            <person name="Feng Y."/>
            <person name="Mount A."/>
            <person name="Hedgecock D."/>
            <person name="Xu Z."/>
            <person name="Liu Y."/>
            <person name="Domazet-Loso T."/>
            <person name="Du Y."/>
            <person name="Sun X."/>
            <person name="Zhang S."/>
            <person name="Liu B."/>
            <person name="Cheng P."/>
            <person name="Jiang X."/>
            <person name="Li J."/>
            <person name="Fan D."/>
            <person name="Wang W."/>
            <person name="Fu W."/>
            <person name="Wang T."/>
            <person name="Wang B."/>
            <person name="Zhang J."/>
            <person name="Peng Z."/>
            <person name="Li Y."/>
            <person name="Li N."/>
            <person name="Wang J."/>
            <person name="Chen M."/>
            <person name="He Y."/>
            <person name="Tan F."/>
            <person name="Song X."/>
            <person name="Zheng Q."/>
            <person name="Huang R."/>
            <person name="Yang H."/>
            <person name="Du X."/>
            <person name="Chen L."/>
            <person name="Yang M."/>
            <person name="Gaffney P.M."/>
            <person name="Wang S."/>
            <person name="Luo L."/>
            <person name="She Z."/>
            <person name="Ming Y."/>
            <person name="Huang W."/>
            <person name="Zhang S."/>
            <person name="Huang B."/>
            <person name="Zhang Y."/>
            <person name="Qu T."/>
            <person name="Ni P."/>
            <person name="Miao G."/>
            <person name="Wang J."/>
            <person name="Wang Q."/>
            <person name="Steinberg C.E."/>
            <person name="Wang H."/>
            <person name="Li N."/>
            <person name="Qian L."/>
            <person name="Zhang G."/>
            <person name="Li Y."/>
            <person name="Yang H."/>
            <person name="Liu X."/>
            <person name="Wang J."/>
            <person name="Yin Y."/>
            <person name="Wang J."/>
        </authorList>
    </citation>
    <scope>NUCLEOTIDE SEQUENCE [LARGE SCALE GENOMIC DNA]</scope>
    <source>
        <strain evidence="4">05x7-T-G4-1.051#20</strain>
    </source>
</reference>
<name>K1RK69_MAGGI</name>
<evidence type="ECO:0000313" key="4">
    <source>
        <dbReference type="EMBL" id="EKC34631.1"/>
    </source>
</evidence>
<sequence>MATGQGLFGNWLITQQHSRNKAVLAEYTSRKGEPRSEEKIQAKFSKKVNKNPKFKVHKERVKLKK</sequence>
<gene>
    <name evidence="4" type="ORF">CGI_10023169</name>
</gene>
<dbReference type="InterPro" id="IPR058719">
    <property type="entry name" value="WHD_LYAR"/>
</dbReference>
<dbReference type="HOGENOM" id="CLU_2851868_0_0_1"/>
<dbReference type="InParanoid" id="K1RK69"/>
<organism evidence="4">
    <name type="scientific">Magallana gigas</name>
    <name type="common">Pacific oyster</name>
    <name type="synonym">Crassostrea gigas</name>
    <dbReference type="NCBI Taxonomy" id="29159"/>
    <lineage>
        <taxon>Eukaryota</taxon>
        <taxon>Metazoa</taxon>
        <taxon>Spiralia</taxon>
        <taxon>Lophotrochozoa</taxon>
        <taxon>Mollusca</taxon>
        <taxon>Bivalvia</taxon>
        <taxon>Autobranchia</taxon>
        <taxon>Pteriomorphia</taxon>
        <taxon>Ostreida</taxon>
        <taxon>Ostreoidea</taxon>
        <taxon>Ostreidae</taxon>
        <taxon>Magallana</taxon>
    </lineage>
</organism>
<keyword evidence="2" id="KW-0539">Nucleus</keyword>
<dbReference type="Pfam" id="PF25879">
    <property type="entry name" value="WHD_LYAR"/>
    <property type="match status" value="1"/>
</dbReference>
<evidence type="ECO:0000256" key="1">
    <source>
        <dbReference type="ARBA" id="ARBA00004123"/>
    </source>
</evidence>
<evidence type="ECO:0000259" key="3">
    <source>
        <dbReference type="Pfam" id="PF25879"/>
    </source>
</evidence>
<dbReference type="AlphaFoldDB" id="K1RK69"/>
<feature type="domain" description="Cell growth-regulating nucleolar protein-like winged helix" evidence="3">
    <location>
        <begin position="21"/>
        <end position="64"/>
    </location>
</feature>
<comment type="subcellular location">
    <subcellularLocation>
        <location evidence="1">Nucleus</location>
    </subcellularLocation>
</comment>
<protein>
    <recommendedName>
        <fullName evidence="3">Cell growth-regulating nucleolar protein-like winged helix domain-containing protein</fullName>
    </recommendedName>
</protein>